<name>A0ABQ0GNH6_9PEZI</name>
<evidence type="ECO:0000256" key="1">
    <source>
        <dbReference type="SAM" id="Coils"/>
    </source>
</evidence>
<evidence type="ECO:0000313" key="2">
    <source>
        <dbReference type="EMBL" id="GAB1319321.1"/>
    </source>
</evidence>
<dbReference type="RefSeq" id="XP_070921051.1">
    <property type="nucleotide sequence ID" value="XM_071064950.1"/>
</dbReference>
<comment type="caution">
    <text evidence="2">The sequence shown here is derived from an EMBL/GenBank/DDBJ whole genome shotgun (WGS) entry which is preliminary data.</text>
</comment>
<gene>
    <name evidence="2" type="ORF">MFIFM68171_09531</name>
</gene>
<keyword evidence="3" id="KW-1185">Reference proteome</keyword>
<keyword evidence="1" id="KW-0175">Coiled coil</keyword>
<evidence type="ECO:0000313" key="3">
    <source>
        <dbReference type="Proteomes" id="UP001628179"/>
    </source>
</evidence>
<dbReference type="Proteomes" id="UP001628179">
    <property type="component" value="Unassembled WGS sequence"/>
</dbReference>
<feature type="coiled-coil region" evidence="1">
    <location>
        <begin position="135"/>
        <end position="162"/>
    </location>
</feature>
<protein>
    <submittedName>
        <fullName evidence="2">Uncharacterized protein</fullName>
    </submittedName>
</protein>
<dbReference type="EMBL" id="BAAFSV010000005">
    <property type="protein sequence ID" value="GAB1319321.1"/>
    <property type="molecule type" value="Genomic_DNA"/>
</dbReference>
<proteinExistence type="predicted"/>
<organism evidence="2 3">
    <name type="scientific">Madurella fahalii</name>
    <dbReference type="NCBI Taxonomy" id="1157608"/>
    <lineage>
        <taxon>Eukaryota</taxon>
        <taxon>Fungi</taxon>
        <taxon>Dikarya</taxon>
        <taxon>Ascomycota</taxon>
        <taxon>Pezizomycotina</taxon>
        <taxon>Sordariomycetes</taxon>
        <taxon>Sordariomycetidae</taxon>
        <taxon>Sordariales</taxon>
        <taxon>Sordariales incertae sedis</taxon>
        <taxon>Madurella</taxon>
    </lineage>
</organism>
<reference evidence="2 3" key="1">
    <citation type="submission" date="2024-09" db="EMBL/GenBank/DDBJ databases">
        <title>Itraconazole resistance in Madurella fahalii resulting from another homologue of gene encoding cytochrome P450 14-alpha sterol demethylase (CYP51).</title>
        <authorList>
            <person name="Yoshioka I."/>
            <person name="Fahal A.H."/>
            <person name="Kaneko S."/>
            <person name="Yaguchi T."/>
        </authorList>
    </citation>
    <scope>NUCLEOTIDE SEQUENCE [LARGE SCALE GENOMIC DNA]</scope>
    <source>
        <strain evidence="2 3">IFM 68171</strain>
    </source>
</reference>
<dbReference type="GeneID" id="98180273"/>
<accession>A0ABQ0GNH6</accession>
<sequence>MVDTPQAGSANHGAEKMVDTQAASANHGAENFCASPDLIWDRDPVPLYELLGAIETYRELQAREQVREGISPSGARAVSATTDESGIQHRTELSLTRVFIEDRARIEKAKEDVLLATNELIKEAEHLRKHLPQLIRAWTENLEGLTQGLKKLKQDVEAGEELKDGCSAFLAPERVASLPWFSAEMSWGDMTVDGIKTDDYVVAFFPDAEDGECFRVVDESCG</sequence>